<protein>
    <submittedName>
        <fullName evidence="1">Uncharacterized protein</fullName>
    </submittedName>
</protein>
<sequence length="82" mass="9858">MRGFTENTEAREGFHWKWEKGERGKGFTEWRETIREEGALEMREKIKDPFSLSYFQDNRLIKHREKLQNQTIQKKKASLGQG</sequence>
<reference evidence="2" key="1">
    <citation type="journal article" date="2022" name="Mol. Ecol. Resour.">
        <title>The genomes of chicory, endive, great burdock and yacon provide insights into Asteraceae palaeo-polyploidization history and plant inulin production.</title>
        <authorList>
            <person name="Fan W."/>
            <person name="Wang S."/>
            <person name="Wang H."/>
            <person name="Wang A."/>
            <person name="Jiang F."/>
            <person name="Liu H."/>
            <person name="Zhao H."/>
            <person name="Xu D."/>
            <person name="Zhang Y."/>
        </authorList>
    </citation>
    <scope>NUCLEOTIDE SEQUENCE [LARGE SCALE GENOMIC DNA]</scope>
    <source>
        <strain evidence="2">cv. Niubang</strain>
    </source>
</reference>
<evidence type="ECO:0000313" key="2">
    <source>
        <dbReference type="Proteomes" id="UP001055879"/>
    </source>
</evidence>
<dbReference type="Proteomes" id="UP001055879">
    <property type="component" value="Linkage Group LG01"/>
</dbReference>
<reference evidence="1 2" key="2">
    <citation type="journal article" date="2022" name="Mol. Ecol. Resour.">
        <title>The genomes of chicory, endive, great burdock and yacon provide insights into Asteraceae paleo-polyploidization history and plant inulin production.</title>
        <authorList>
            <person name="Fan W."/>
            <person name="Wang S."/>
            <person name="Wang H."/>
            <person name="Wang A."/>
            <person name="Jiang F."/>
            <person name="Liu H."/>
            <person name="Zhao H."/>
            <person name="Xu D."/>
            <person name="Zhang Y."/>
        </authorList>
    </citation>
    <scope>NUCLEOTIDE SEQUENCE [LARGE SCALE GENOMIC DNA]</scope>
    <source>
        <strain evidence="2">cv. Niubang</strain>
    </source>
</reference>
<dbReference type="EMBL" id="CM042047">
    <property type="protein sequence ID" value="KAI3772410.1"/>
    <property type="molecule type" value="Genomic_DNA"/>
</dbReference>
<keyword evidence="2" id="KW-1185">Reference proteome</keyword>
<organism evidence="1 2">
    <name type="scientific">Arctium lappa</name>
    <name type="common">Greater burdock</name>
    <name type="synonym">Lappa major</name>
    <dbReference type="NCBI Taxonomy" id="4217"/>
    <lineage>
        <taxon>Eukaryota</taxon>
        <taxon>Viridiplantae</taxon>
        <taxon>Streptophyta</taxon>
        <taxon>Embryophyta</taxon>
        <taxon>Tracheophyta</taxon>
        <taxon>Spermatophyta</taxon>
        <taxon>Magnoliopsida</taxon>
        <taxon>eudicotyledons</taxon>
        <taxon>Gunneridae</taxon>
        <taxon>Pentapetalae</taxon>
        <taxon>asterids</taxon>
        <taxon>campanulids</taxon>
        <taxon>Asterales</taxon>
        <taxon>Asteraceae</taxon>
        <taxon>Carduoideae</taxon>
        <taxon>Cardueae</taxon>
        <taxon>Arctiinae</taxon>
        <taxon>Arctium</taxon>
    </lineage>
</organism>
<evidence type="ECO:0000313" key="1">
    <source>
        <dbReference type="EMBL" id="KAI3772410.1"/>
    </source>
</evidence>
<accession>A0ACB9FMN4</accession>
<comment type="caution">
    <text evidence="1">The sequence shown here is derived from an EMBL/GenBank/DDBJ whole genome shotgun (WGS) entry which is preliminary data.</text>
</comment>
<proteinExistence type="predicted"/>
<gene>
    <name evidence="1" type="ORF">L6452_03596</name>
</gene>
<name>A0ACB9FMN4_ARCLA</name>